<reference evidence="5" key="1">
    <citation type="submission" date="2021-05" db="EMBL/GenBank/DDBJ databases">
        <authorList>
            <person name="Alioto T."/>
            <person name="Alioto T."/>
            <person name="Gomez Garrido J."/>
        </authorList>
    </citation>
    <scope>NUCLEOTIDE SEQUENCE</scope>
</reference>
<dbReference type="EMBL" id="HBUE01125108">
    <property type="protein sequence ID" value="CAG6494362.1"/>
    <property type="molecule type" value="Transcribed_RNA"/>
</dbReference>
<dbReference type="SUPFAM" id="SSF47565">
    <property type="entry name" value="Insect pheromone/odorant-binding proteins"/>
    <property type="match status" value="1"/>
</dbReference>
<organism evidence="5">
    <name type="scientific">Culex pipiens</name>
    <name type="common">House mosquito</name>
    <dbReference type="NCBI Taxonomy" id="7175"/>
    <lineage>
        <taxon>Eukaryota</taxon>
        <taxon>Metazoa</taxon>
        <taxon>Ecdysozoa</taxon>
        <taxon>Arthropoda</taxon>
        <taxon>Hexapoda</taxon>
        <taxon>Insecta</taxon>
        <taxon>Pterygota</taxon>
        <taxon>Neoptera</taxon>
        <taxon>Endopterygota</taxon>
        <taxon>Diptera</taxon>
        <taxon>Nematocera</taxon>
        <taxon>Culicoidea</taxon>
        <taxon>Culicidae</taxon>
        <taxon>Culicinae</taxon>
        <taxon>Culicini</taxon>
        <taxon>Culex</taxon>
        <taxon>Culex</taxon>
    </lineage>
</organism>
<protein>
    <submittedName>
        <fullName evidence="5">General odorant-binding protein 83a</fullName>
    </submittedName>
</protein>
<evidence type="ECO:0000256" key="3">
    <source>
        <dbReference type="ARBA" id="ARBA00022525"/>
    </source>
</evidence>
<sequence>MDEMRQRTALTMFAGERRIIESGGAAFKTEIKKEAGAIGKGSIEIPEQFRGPIKMLHKICVAESGASEDSLKKCIDGTIHDERGVKCYIHCLFDKVEVIEEGTGRILLDRLAPLAPSNEIKDALEHLTRECGHISHEDSCDTAYEVAKCYFAAHDDVIKFCHLLMADH</sequence>
<dbReference type="EMBL" id="HBUE01125111">
    <property type="protein sequence ID" value="CAG6494365.1"/>
    <property type="molecule type" value="Transcribed_RNA"/>
</dbReference>
<dbReference type="GO" id="GO:0005549">
    <property type="term" value="F:odorant binding"/>
    <property type="evidence" value="ECO:0007669"/>
    <property type="project" value="InterPro"/>
</dbReference>
<dbReference type="EMBL" id="HBUE01348241">
    <property type="protein sequence ID" value="CAG6601807.1"/>
    <property type="molecule type" value="Transcribed_RNA"/>
</dbReference>
<dbReference type="PANTHER" id="PTHR11857">
    <property type="entry name" value="ODORANT BINDING PROTEIN-RELATED"/>
    <property type="match status" value="1"/>
</dbReference>
<dbReference type="FunFam" id="1.10.238.20:FF:000001">
    <property type="entry name" value="General odorant-binding protein lush"/>
    <property type="match status" value="1"/>
</dbReference>
<evidence type="ECO:0000256" key="4">
    <source>
        <dbReference type="ARBA" id="ARBA00022729"/>
    </source>
</evidence>
<dbReference type="CDD" id="cd23992">
    <property type="entry name" value="PBP_GOBP"/>
    <property type="match status" value="1"/>
</dbReference>
<accession>A0A8D8CNG2</accession>
<evidence type="ECO:0000313" key="5">
    <source>
        <dbReference type="EMBL" id="CAG6494362.1"/>
    </source>
</evidence>
<dbReference type="EMBL" id="HBUE01241194">
    <property type="protein sequence ID" value="CAG6549533.1"/>
    <property type="molecule type" value="Transcribed_RNA"/>
</dbReference>
<evidence type="ECO:0000256" key="2">
    <source>
        <dbReference type="ARBA" id="ARBA00008098"/>
    </source>
</evidence>
<dbReference type="AlphaFoldDB" id="A0A8D8CNG2"/>
<dbReference type="GO" id="GO:0005615">
    <property type="term" value="C:extracellular space"/>
    <property type="evidence" value="ECO:0007669"/>
    <property type="project" value="TreeGrafter"/>
</dbReference>
<dbReference type="EMBL" id="HBUE01348246">
    <property type="protein sequence ID" value="CAG6601811.1"/>
    <property type="molecule type" value="Transcribed_RNA"/>
</dbReference>
<dbReference type="Pfam" id="PF01395">
    <property type="entry name" value="PBP_GOBP"/>
    <property type="match status" value="1"/>
</dbReference>
<dbReference type="PANTHER" id="PTHR11857:SF4">
    <property type="entry name" value="GENERAL ODORANT-BINDING PROTEIN 69A"/>
    <property type="match status" value="1"/>
</dbReference>
<dbReference type="EMBL" id="HBUE01241199">
    <property type="protein sequence ID" value="CAG6549537.1"/>
    <property type="molecule type" value="Transcribed_RNA"/>
</dbReference>
<dbReference type="Gene3D" id="1.10.238.20">
    <property type="entry name" value="Pheromone/general odorant binding protein domain"/>
    <property type="match status" value="1"/>
</dbReference>
<keyword evidence="3" id="KW-0964">Secreted</keyword>
<keyword evidence="4" id="KW-0732">Signal</keyword>
<dbReference type="InterPro" id="IPR006170">
    <property type="entry name" value="PBP/GOBP"/>
</dbReference>
<proteinExistence type="inferred from homology"/>
<dbReference type="InterPro" id="IPR036728">
    <property type="entry name" value="PBP_GOBP_sf"/>
</dbReference>
<dbReference type="GO" id="GO:0007608">
    <property type="term" value="P:sensory perception of smell"/>
    <property type="evidence" value="ECO:0007669"/>
    <property type="project" value="TreeGrafter"/>
</dbReference>
<name>A0A8D8CNG2_CULPI</name>
<comment type="similarity">
    <text evidence="2">Belongs to the PBP/GOBP family.</text>
</comment>
<evidence type="ECO:0000256" key="1">
    <source>
        <dbReference type="ARBA" id="ARBA00004613"/>
    </source>
</evidence>
<dbReference type="SMART" id="SM00708">
    <property type="entry name" value="PhBP"/>
    <property type="match status" value="1"/>
</dbReference>
<comment type="subcellular location">
    <subcellularLocation>
        <location evidence="1">Secreted</location>
    </subcellularLocation>
</comment>